<dbReference type="OrthoDB" id="9810309at2"/>
<dbReference type="InterPro" id="IPR003724">
    <property type="entry name" value="CblAdoTrfase_CobA"/>
</dbReference>
<organism evidence="10 11">
    <name type="scientific">Prevotella brunnea</name>
    <dbReference type="NCBI Taxonomy" id="2508867"/>
    <lineage>
        <taxon>Bacteria</taxon>
        <taxon>Pseudomonadati</taxon>
        <taxon>Bacteroidota</taxon>
        <taxon>Bacteroidia</taxon>
        <taxon>Bacteroidales</taxon>
        <taxon>Prevotellaceae</taxon>
        <taxon>Prevotella</taxon>
    </lineage>
</organism>
<dbReference type="InterPro" id="IPR027417">
    <property type="entry name" value="P-loop_NTPase"/>
</dbReference>
<proteinExistence type="inferred from homology"/>
<keyword evidence="10" id="KW-0808">Transferase</keyword>
<dbReference type="Proteomes" id="UP000321612">
    <property type="component" value="Unassembled WGS sequence"/>
</dbReference>
<gene>
    <name evidence="10" type="ORF">ETF27_06725</name>
</gene>
<accession>A0A5C8GIS5</accession>
<dbReference type="GO" id="GO:0008817">
    <property type="term" value="F:corrinoid adenosyltransferase activity"/>
    <property type="evidence" value="ECO:0007669"/>
    <property type="project" value="UniProtKB-EC"/>
</dbReference>
<keyword evidence="11" id="KW-1185">Reference proteome</keyword>
<evidence type="ECO:0000256" key="4">
    <source>
        <dbReference type="ARBA" id="ARBA00024929"/>
    </source>
</evidence>
<dbReference type="PIRSF" id="PIRSF015617">
    <property type="entry name" value="Adensltrnsf_CobA"/>
    <property type="match status" value="1"/>
</dbReference>
<evidence type="ECO:0000256" key="1">
    <source>
        <dbReference type="ARBA" id="ARBA00005121"/>
    </source>
</evidence>
<evidence type="ECO:0000256" key="3">
    <source>
        <dbReference type="ARBA" id="ARBA00012454"/>
    </source>
</evidence>
<evidence type="ECO:0000256" key="5">
    <source>
        <dbReference type="ARBA" id="ARBA00031529"/>
    </source>
</evidence>
<evidence type="ECO:0000256" key="8">
    <source>
        <dbReference type="ARBA" id="ARBA00048555"/>
    </source>
</evidence>
<dbReference type="EMBL" id="SDIK01000052">
    <property type="protein sequence ID" value="TXJ61862.1"/>
    <property type="molecule type" value="Genomic_DNA"/>
</dbReference>
<comment type="catalytic activity">
    <reaction evidence="9">
        <text>2 cob(II)alamin + reduced [electron-transfer flavoprotein] + 2 ATP = 2 adenosylcob(III)alamin + 2 triphosphate + oxidized [electron-transfer flavoprotein] + 3 H(+)</text>
        <dbReference type="Rhea" id="RHEA:28671"/>
        <dbReference type="Rhea" id="RHEA-COMP:10685"/>
        <dbReference type="Rhea" id="RHEA-COMP:10686"/>
        <dbReference type="ChEBI" id="CHEBI:15378"/>
        <dbReference type="ChEBI" id="CHEBI:16304"/>
        <dbReference type="ChEBI" id="CHEBI:18036"/>
        <dbReference type="ChEBI" id="CHEBI:18408"/>
        <dbReference type="ChEBI" id="CHEBI:30616"/>
        <dbReference type="ChEBI" id="CHEBI:57692"/>
        <dbReference type="ChEBI" id="CHEBI:58307"/>
        <dbReference type="EC" id="2.5.1.17"/>
    </reaction>
</comment>
<dbReference type="GO" id="GO:0005524">
    <property type="term" value="F:ATP binding"/>
    <property type="evidence" value="ECO:0007669"/>
    <property type="project" value="InterPro"/>
</dbReference>
<evidence type="ECO:0000313" key="10">
    <source>
        <dbReference type="EMBL" id="TXJ61862.1"/>
    </source>
</evidence>
<dbReference type="GO" id="GO:0009236">
    <property type="term" value="P:cobalamin biosynthetic process"/>
    <property type="evidence" value="ECO:0007669"/>
    <property type="project" value="InterPro"/>
</dbReference>
<dbReference type="NCBIfam" id="NF004637">
    <property type="entry name" value="PRK05986.1"/>
    <property type="match status" value="1"/>
</dbReference>
<comment type="catalytic activity">
    <reaction evidence="8">
        <text>2 cob(II)yrinate a,c diamide + reduced [electron-transfer flavoprotein] + 2 ATP = 2 adenosylcob(III)yrinate a,c-diamide + 2 triphosphate + oxidized [electron-transfer flavoprotein] + 3 H(+)</text>
        <dbReference type="Rhea" id="RHEA:11528"/>
        <dbReference type="Rhea" id="RHEA-COMP:10685"/>
        <dbReference type="Rhea" id="RHEA-COMP:10686"/>
        <dbReference type="ChEBI" id="CHEBI:15378"/>
        <dbReference type="ChEBI" id="CHEBI:18036"/>
        <dbReference type="ChEBI" id="CHEBI:30616"/>
        <dbReference type="ChEBI" id="CHEBI:57692"/>
        <dbReference type="ChEBI" id="CHEBI:58307"/>
        <dbReference type="ChEBI" id="CHEBI:58503"/>
        <dbReference type="ChEBI" id="CHEBI:58537"/>
        <dbReference type="EC" id="2.5.1.17"/>
    </reaction>
</comment>
<name>A0A5C8GIS5_9BACT</name>
<evidence type="ECO:0000256" key="9">
    <source>
        <dbReference type="ARBA" id="ARBA00048692"/>
    </source>
</evidence>
<evidence type="ECO:0000256" key="6">
    <source>
        <dbReference type="ARBA" id="ARBA00033334"/>
    </source>
</evidence>
<comment type="similarity">
    <text evidence="2">Belongs to the Cob(I)alamin adenosyltransferase family.</text>
</comment>
<evidence type="ECO:0000256" key="7">
    <source>
        <dbReference type="ARBA" id="ARBA00033354"/>
    </source>
</evidence>
<dbReference type="Gene3D" id="3.40.50.300">
    <property type="entry name" value="P-loop containing nucleotide triphosphate hydrolases"/>
    <property type="match status" value="1"/>
</dbReference>
<dbReference type="PANTHER" id="PTHR46638:SF1">
    <property type="entry name" value="CORRINOID ADENOSYLTRANSFERASE"/>
    <property type="match status" value="1"/>
</dbReference>
<evidence type="ECO:0000313" key="11">
    <source>
        <dbReference type="Proteomes" id="UP000321612"/>
    </source>
</evidence>
<sequence length="179" mass="20259">MNITKTMFHEGQVHLYTGNGKGKTTAAFGLAVRAAMSGKRVYIAQFVKSMKYNETRITEFVKNIRIEQFGCGCMLDREPNKADKIAAHEGLRVCSKELSRGDVDMVILDEITIALHLHLLDLNEVLHVLEKRSEKVEVVLTGRYAPQELIEYSDLATDMKEVKHYYAQKGLLSRDGIDK</sequence>
<protein>
    <recommendedName>
        <fullName evidence="3">corrinoid adenosyltransferase</fullName>
        <ecNumber evidence="3">2.5.1.17</ecNumber>
    </recommendedName>
    <alternativeName>
        <fullName evidence="5">Cob(II)alamin adenosyltransferase</fullName>
    </alternativeName>
    <alternativeName>
        <fullName evidence="7">Cob(II)yrinic acid a,c-diamide adenosyltransferase</fullName>
    </alternativeName>
    <alternativeName>
        <fullName evidence="6">Cobinamide/cobalamin adenosyltransferase</fullName>
    </alternativeName>
</protein>
<reference evidence="11" key="1">
    <citation type="submission" date="2019-05" db="EMBL/GenBank/DDBJ databases">
        <title>Prevotella brunnea sp. nov., isolated from a wound of a patient.</title>
        <authorList>
            <person name="Buhl M."/>
        </authorList>
    </citation>
    <scope>NUCLEOTIDE SEQUENCE [LARGE SCALE GENOMIC DNA]</scope>
    <source>
        <strain evidence="11">A2672</strain>
    </source>
</reference>
<dbReference type="SUPFAM" id="SSF52540">
    <property type="entry name" value="P-loop containing nucleoside triphosphate hydrolases"/>
    <property type="match status" value="1"/>
</dbReference>
<evidence type="ECO:0000256" key="2">
    <source>
        <dbReference type="ARBA" id="ARBA00007487"/>
    </source>
</evidence>
<comment type="caution">
    <text evidence="10">The sequence shown here is derived from an EMBL/GenBank/DDBJ whole genome shotgun (WGS) entry which is preliminary data.</text>
</comment>
<dbReference type="AlphaFoldDB" id="A0A5C8GIS5"/>
<comment type="function">
    <text evidence="4">Required for both de novo synthesis of the corrin ring for the assimilation of exogenous corrinoids. Participates in the adenosylation of a variety of incomplete and complete corrinoids.</text>
</comment>
<dbReference type="Pfam" id="PF02572">
    <property type="entry name" value="CobA_CobO_BtuR"/>
    <property type="match status" value="1"/>
</dbReference>
<dbReference type="RefSeq" id="WP_130828710.1">
    <property type="nucleotide sequence ID" value="NZ_SDIK01000052.1"/>
</dbReference>
<dbReference type="EC" id="2.5.1.17" evidence="3"/>
<dbReference type="CDD" id="cd00561">
    <property type="entry name" value="CobA_ACA"/>
    <property type="match status" value="1"/>
</dbReference>
<dbReference type="PANTHER" id="PTHR46638">
    <property type="entry name" value="CORRINOID ADENOSYLTRANSFERASE"/>
    <property type="match status" value="1"/>
</dbReference>
<comment type="pathway">
    <text evidence="1">Cofactor biosynthesis; adenosylcobalamin biosynthesis; adenosylcobalamin from cob(II)yrinate a,c-diamide: step 2/7.</text>
</comment>